<dbReference type="STRING" id="927083.DB32_002215"/>
<keyword evidence="2" id="KW-0472">Membrane</keyword>
<name>A0A0F6YIF6_9BACT</name>
<evidence type="ECO:0000313" key="4">
    <source>
        <dbReference type="Proteomes" id="UP000034883"/>
    </source>
</evidence>
<feature type="transmembrane region" description="Helical" evidence="2">
    <location>
        <begin position="199"/>
        <end position="218"/>
    </location>
</feature>
<feature type="transmembrane region" description="Helical" evidence="2">
    <location>
        <begin position="114"/>
        <end position="133"/>
    </location>
</feature>
<dbReference type="Proteomes" id="UP000034883">
    <property type="component" value="Chromosome"/>
</dbReference>
<proteinExistence type="predicted"/>
<evidence type="ECO:0000256" key="2">
    <source>
        <dbReference type="SAM" id="Phobius"/>
    </source>
</evidence>
<keyword evidence="2" id="KW-1133">Transmembrane helix</keyword>
<keyword evidence="4" id="KW-1185">Reference proteome</keyword>
<dbReference type="RefSeq" id="WP_053232339.1">
    <property type="nucleotide sequence ID" value="NZ_CP011125.1"/>
</dbReference>
<gene>
    <name evidence="3" type="ORF">DB32_002215</name>
</gene>
<dbReference type="AlphaFoldDB" id="A0A0F6YIF6"/>
<reference evidence="3 4" key="1">
    <citation type="submission" date="2015-03" db="EMBL/GenBank/DDBJ databases">
        <title>Genome assembly of Sandaracinus amylolyticus DSM 53668.</title>
        <authorList>
            <person name="Sharma G."/>
            <person name="Subramanian S."/>
        </authorList>
    </citation>
    <scope>NUCLEOTIDE SEQUENCE [LARGE SCALE GENOMIC DNA]</scope>
    <source>
        <strain evidence="3 4">DSM 53668</strain>
    </source>
</reference>
<accession>A0A0F6YIF6</accession>
<feature type="transmembrane region" description="Helical" evidence="2">
    <location>
        <begin position="251"/>
        <end position="269"/>
    </location>
</feature>
<dbReference type="OrthoDB" id="344788at2"/>
<feature type="transmembrane region" description="Helical" evidence="2">
    <location>
        <begin position="304"/>
        <end position="322"/>
    </location>
</feature>
<feature type="region of interest" description="Disordered" evidence="1">
    <location>
        <begin position="494"/>
        <end position="515"/>
    </location>
</feature>
<evidence type="ECO:0008006" key="5">
    <source>
        <dbReference type="Google" id="ProtNLM"/>
    </source>
</evidence>
<dbReference type="EMBL" id="CP011125">
    <property type="protein sequence ID" value="AKF05066.1"/>
    <property type="molecule type" value="Genomic_DNA"/>
</dbReference>
<organism evidence="3 4">
    <name type="scientific">Sandaracinus amylolyticus</name>
    <dbReference type="NCBI Taxonomy" id="927083"/>
    <lineage>
        <taxon>Bacteria</taxon>
        <taxon>Pseudomonadati</taxon>
        <taxon>Myxococcota</taxon>
        <taxon>Polyangia</taxon>
        <taxon>Polyangiales</taxon>
        <taxon>Sandaracinaceae</taxon>
        <taxon>Sandaracinus</taxon>
    </lineage>
</organism>
<evidence type="ECO:0000256" key="1">
    <source>
        <dbReference type="SAM" id="MobiDB-lite"/>
    </source>
</evidence>
<protein>
    <recommendedName>
        <fullName evidence="5">Glycosyltransferase RgtA/B/C/D-like domain-containing protein</fullName>
    </recommendedName>
</protein>
<feature type="transmembrane region" description="Helical" evidence="2">
    <location>
        <begin position="78"/>
        <end position="102"/>
    </location>
</feature>
<keyword evidence="2" id="KW-0812">Transmembrane</keyword>
<evidence type="ECO:0000313" key="3">
    <source>
        <dbReference type="EMBL" id="AKF05066.1"/>
    </source>
</evidence>
<dbReference type="KEGG" id="samy:DB32_002215"/>
<feature type="transmembrane region" description="Helical" evidence="2">
    <location>
        <begin position="162"/>
        <end position="187"/>
    </location>
</feature>
<feature type="transmembrane region" description="Helical" evidence="2">
    <location>
        <begin position="276"/>
        <end position="298"/>
    </location>
</feature>
<sequence length="515" mass="54442">MITQRTFAIATLLAAAVLLVLAWPTAPSVVDDAWISARYARSFALGHGLVYDAGQPPIEGFTNLLWTLMLALASRAGVSLHATMISAGLVGGVLSVFASAALANEVARDRDGRVSAVALLAPFGLALDPHLAVVTTNGLESSLFLAAVLGTTWAVVAEQRGLGALFAIATIALRPEGAAVVAVLATLDLARGISKPEHWAIGGAGAVTLAAITLFRIVQYGSLVPNTFAAKAGKPLAERLAFDVAYLRPDGGFWMIGLGIAFFGQVLAWRTGARVAATAVGSLVILLVAVAFSVDMWMPGGRLLLAPLALAWSLFAGALARVRLPMTRITALVIAADLVLLPVTPWARVVRAADVAHSAQPRNAAERAMRSLGAQLPEGAWLVTRDAGVLAYFVGAHVHVAEIHPRALTQPHPGGRDLDPRDVVPERPDLVVLTVEDPHARAPFYEMDRAVFASLREPYTFLGRVRQHHQRYYDVWARSDLALPALPEALRVGSLEPPYAPSTPGSAPAPRSSEP</sequence>